<reference evidence="13 14" key="1">
    <citation type="submission" date="2020-06" db="EMBL/GenBank/DDBJ databases">
        <authorList>
            <person name="Li R."/>
            <person name="Bekaert M."/>
        </authorList>
    </citation>
    <scope>NUCLEOTIDE SEQUENCE [LARGE SCALE GENOMIC DNA]</scope>
    <source>
        <strain evidence="14">wild</strain>
    </source>
</reference>
<evidence type="ECO:0000259" key="12">
    <source>
        <dbReference type="PROSITE" id="PS50157"/>
    </source>
</evidence>
<dbReference type="Pfam" id="PF00096">
    <property type="entry name" value="zf-C2H2"/>
    <property type="match status" value="5"/>
</dbReference>
<sequence>MPKSFLFTNKRFTAYKQQYGSGTNDNSFEGVLPQESTHTTNQNETVSMINEEHRIVNVPLLQTNETWETSSYNSDANSNTVRTEVTRKEYTLPIIKQKERFRTFETTQFSSTPRQAHYSFETNGDTYENRLDGKHQSTISENLFKQTKQYDVSDGESDSGISLISEDSRHEYSPKSDYAYHCSEHLSLLFDFFSPRKPVVRETVVEEHQEVRRALDFSMSNYQSSSLRNTESQDEKAQFIETEEMFACADCGKRYSTSSNLARHRQTHRSSADKKARQCPHCDKVYVSMPAFSMHVRTHNQGCECPYCGKKFSRPWLLQGHIRTHTGEKPFSCPQCSKCFADKSNLRAHVQTHSTEKPYECGRCGKAFALKSYLYKHEESSCMRGQRSVHKRTRKGIALQEPTKIMFVDEHERNSW</sequence>
<evidence type="ECO:0000256" key="8">
    <source>
        <dbReference type="ARBA" id="ARBA00023163"/>
    </source>
</evidence>
<dbReference type="FunFam" id="3.30.160.60:FF:000322">
    <property type="entry name" value="GDNF-inducible zinc finger protein 1"/>
    <property type="match status" value="1"/>
</dbReference>
<feature type="domain" description="C2H2-type" evidence="12">
    <location>
        <begin position="331"/>
        <end position="358"/>
    </location>
</feature>
<keyword evidence="4 11" id="KW-0863">Zinc-finger</keyword>
<dbReference type="OrthoDB" id="5428132at2759"/>
<dbReference type="PROSITE" id="PS50157">
    <property type="entry name" value="ZINC_FINGER_C2H2_2"/>
    <property type="match status" value="4"/>
</dbReference>
<dbReference type="FunFam" id="3.30.160.60:FF:000043">
    <property type="entry name" value="Scratch family zinc finger 2"/>
    <property type="match status" value="1"/>
</dbReference>
<comment type="similarity">
    <text evidence="10">Belongs to the snail C2H2-type zinc-finger protein family.</text>
</comment>
<dbReference type="InterPro" id="IPR050527">
    <property type="entry name" value="Snail/Krueppel_Znf"/>
</dbReference>
<evidence type="ECO:0000256" key="4">
    <source>
        <dbReference type="ARBA" id="ARBA00022771"/>
    </source>
</evidence>
<keyword evidence="2" id="KW-0479">Metal-binding</keyword>
<dbReference type="InterPro" id="IPR036236">
    <property type="entry name" value="Znf_C2H2_sf"/>
</dbReference>
<accession>A0A6J8CJH2</accession>
<evidence type="ECO:0000256" key="11">
    <source>
        <dbReference type="PROSITE-ProRule" id="PRU00042"/>
    </source>
</evidence>
<keyword evidence="8" id="KW-0804">Transcription</keyword>
<evidence type="ECO:0000256" key="9">
    <source>
        <dbReference type="ARBA" id="ARBA00023242"/>
    </source>
</evidence>
<proteinExistence type="inferred from homology"/>
<dbReference type="Proteomes" id="UP000507470">
    <property type="component" value="Unassembled WGS sequence"/>
</dbReference>
<protein>
    <submittedName>
        <fullName evidence="13">SCRT</fullName>
    </submittedName>
</protein>
<dbReference type="PROSITE" id="PS00028">
    <property type="entry name" value="ZINC_FINGER_C2H2_1"/>
    <property type="match status" value="4"/>
</dbReference>
<keyword evidence="5" id="KW-0862">Zinc</keyword>
<evidence type="ECO:0000256" key="5">
    <source>
        <dbReference type="ARBA" id="ARBA00022833"/>
    </source>
</evidence>
<dbReference type="GO" id="GO:0000978">
    <property type="term" value="F:RNA polymerase II cis-regulatory region sequence-specific DNA binding"/>
    <property type="evidence" value="ECO:0007669"/>
    <property type="project" value="TreeGrafter"/>
</dbReference>
<comment type="subcellular location">
    <subcellularLocation>
        <location evidence="1">Nucleus</location>
    </subcellularLocation>
</comment>
<dbReference type="EMBL" id="CACVKT020005631">
    <property type="protein sequence ID" value="CAC5396588.1"/>
    <property type="molecule type" value="Genomic_DNA"/>
</dbReference>
<dbReference type="PANTHER" id="PTHR24388">
    <property type="entry name" value="ZINC FINGER PROTEIN"/>
    <property type="match status" value="1"/>
</dbReference>
<dbReference type="FunFam" id="3.30.160.60:FF:002005">
    <property type="entry name" value="Zinc finger protein 200"/>
    <property type="match status" value="1"/>
</dbReference>
<evidence type="ECO:0000256" key="2">
    <source>
        <dbReference type="ARBA" id="ARBA00022723"/>
    </source>
</evidence>
<dbReference type="GO" id="GO:0008270">
    <property type="term" value="F:zinc ion binding"/>
    <property type="evidence" value="ECO:0007669"/>
    <property type="project" value="UniProtKB-KW"/>
</dbReference>
<evidence type="ECO:0000256" key="7">
    <source>
        <dbReference type="ARBA" id="ARBA00023125"/>
    </source>
</evidence>
<dbReference type="GO" id="GO:0000981">
    <property type="term" value="F:DNA-binding transcription factor activity, RNA polymerase II-specific"/>
    <property type="evidence" value="ECO:0007669"/>
    <property type="project" value="TreeGrafter"/>
</dbReference>
<evidence type="ECO:0000256" key="10">
    <source>
        <dbReference type="ARBA" id="ARBA00037948"/>
    </source>
</evidence>
<keyword evidence="14" id="KW-1185">Reference proteome</keyword>
<keyword evidence="3" id="KW-0677">Repeat</keyword>
<feature type="domain" description="C2H2-type" evidence="12">
    <location>
        <begin position="303"/>
        <end position="330"/>
    </location>
</feature>
<evidence type="ECO:0000256" key="1">
    <source>
        <dbReference type="ARBA" id="ARBA00004123"/>
    </source>
</evidence>
<evidence type="ECO:0000256" key="3">
    <source>
        <dbReference type="ARBA" id="ARBA00022737"/>
    </source>
</evidence>
<keyword evidence="6" id="KW-0805">Transcription regulation</keyword>
<dbReference type="SUPFAM" id="SSF57667">
    <property type="entry name" value="beta-beta-alpha zinc fingers"/>
    <property type="match status" value="3"/>
</dbReference>
<feature type="domain" description="C2H2-type" evidence="12">
    <location>
        <begin position="246"/>
        <end position="273"/>
    </location>
</feature>
<gene>
    <name evidence="13" type="ORF">MCOR_31126</name>
</gene>
<evidence type="ECO:0000313" key="14">
    <source>
        <dbReference type="Proteomes" id="UP000507470"/>
    </source>
</evidence>
<name>A0A6J8CJH2_MYTCO</name>
<evidence type="ECO:0000256" key="6">
    <source>
        <dbReference type="ARBA" id="ARBA00023015"/>
    </source>
</evidence>
<dbReference type="AlphaFoldDB" id="A0A6J8CJH2"/>
<dbReference type="FunFam" id="3.30.160.60:FF:000207">
    <property type="entry name" value="zinc finger protein SNAI2"/>
    <property type="match status" value="1"/>
</dbReference>
<keyword evidence="9" id="KW-0539">Nucleus</keyword>
<dbReference type="PANTHER" id="PTHR24388:SF100">
    <property type="entry name" value="ZINC FINGER PROTEIN 423"/>
    <property type="match status" value="1"/>
</dbReference>
<evidence type="ECO:0000313" key="13">
    <source>
        <dbReference type="EMBL" id="CAC5396588.1"/>
    </source>
</evidence>
<organism evidence="13 14">
    <name type="scientific">Mytilus coruscus</name>
    <name type="common">Sea mussel</name>
    <dbReference type="NCBI Taxonomy" id="42192"/>
    <lineage>
        <taxon>Eukaryota</taxon>
        <taxon>Metazoa</taxon>
        <taxon>Spiralia</taxon>
        <taxon>Lophotrochozoa</taxon>
        <taxon>Mollusca</taxon>
        <taxon>Bivalvia</taxon>
        <taxon>Autobranchia</taxon>
        <taxon>Pteriomorphia</taxon>
        <taxon>Mytilida</taxon>
        <taxon>Mytiloidea</taxon>
        <taxon>Mytilidae</taxon>
        <taxon>Mytilinae</taxon>
        <taxon>Mytilus</taxon>
    </lineage>
</organism>
<dbReference type="InterPro" id="IPR013087">
    <property type="entry name" value="Znf_C2H2_type"/>
</dbReference>
<keyword evidence="7" id="KW-0238">DNA-binding</keyword>
<feature type="domain" description="C2H2-type" evidence="12">
    <location>
        <begin position="359"/>
        <end position="388"/>
    </location>
</feature>
<dbReference type="SMART" id="SM00355">
    <property type="entry name" value="ZnF_C2H2"/>
    <property type="match status" value="5"/>
</dbReference>
<dbReference type="GO" id="GO:0005634">
    <property type="term" value="C:nucleus"/>
    <property type="evidence" value="ECO:0007669"/>
    <property type="project" value="UniProtKB-SubCell"/>
</dbReference>
<dbReference type="Gene3D" id="3.30.160.60">
    <property type="entry name" value="Classic Zinc Finger"/>
    <property type="match status" value="4"/>
</dbReference>